<organism evidence="1 2">
    <name type="scientific">Alkalicoccobacillus gibsonii</name>
    <dbReference type="NCBI Taxonomy" id="79881"/>
    <lineage>
        <taxon>Bacteria</taxon>
        <taxon>Bacillati</taxon>
        <taxon>Bacillota</taxon>
        <taxon>Bacilli</taxon>
        <taxon>Bacillales</taxon>
        <taxon>Bacillaceae</taxon>
        <taxon>Alkalicoccobacillus</taxon>
    </lineage>
</organism>
<dbReference type="EMBL" id="JBCITK010000001">
    <property type="protein sequence ID" value="MEN0642991.1"/>
    <property type="molecule type" value="Genomic_DNA"/>
</dbReference>
<keyword evidence="2" id="KW-1185">Reference proteome</keyword>
<name>A0ABU9VGG2_9BACI</name>
<gene>
    <name evidence="1" type="ORF">MKY91_07515</name>
</gene>
<dbReference type="RefSeq" id="WP_203086342.1">
    <property type="nucleotide sequence ID" value="NZ_JAEUZA010000001.1"/>
</dbReference>
<evidence type="ECO:0000313" key="1">
    <source>
        <dbReference type="EMBL" id="MEN0642991.1"/>
    </source>
</evidence>
<evidence type="ECO:0000313" key="2">
    <source>
        <dbReference type="Proteomes" id="UP001418796"/>
    </source>
</evidence>
<protein>
    <submittedName>
        <fullName evidence="1">Uncharacterized protein</fullName>
    </submittedName>
</protein>
<dbReference type="Proteomes" id="UP001418796">
    <property type="component" value="Unassembled WGS sequence"/>
</dbReference>
<proteinExistence type="predicted"/>
<comment type="caution">
    <text evidence="1">The sequence shown here is derived from an EMBL/GenBank/DDBJ whole genome shotgun (WGS) entry which is preliminary data.</text>
</comment>
<reference evidence="1 2" key="1">
    <citation type="submission" date="2024-03" db="EMBL/GenBank/DDBJ databases">
        <title>Bacilli Hybrid Assemblies.</title>
        <authorList>
            <person name="Kovac J."/>
        </authorList>
    </citation>
    <scope>NUCLEOTIDE SEQUENCE [LARGE SCALE GENOMIC DNA]</scope>
    <source>
        <strain evidence="1 2">FSL R7-0666</strain>
    </source>
</reference>
<sequence>MRTNGKLSQFFEVSNHPIFTVSDLTHTEESGYVSGRCQTEFGYNHNEKNLAKIDRIIIK</sequence>
<accession>A0ABU9VGG2</accession>